<evidence type="ECO:0000256" key="11">
    <source>
        <dbReference type="SAM" id="MobiDB-lite"/>
    </source>
</evidence>
<dbReference type="Pfam" id="PF08804">
    <property type="entry name" value="gp32"/>
    <property type="match status" value="1"/>
</dbReference>
<organism evidence="13">
    <name type="scientific">uncultured Caudovirales phage</name>
    <dbReference type="NCBI Taxonomy" id="2100421"/>
    <lineage>
        <taxon>Viruses</taxon>
        <taxon>Duplodnaviria</taxon>
        <taxon>Heunggongvirae</taxon>
        <taxon>Uroviricota</taxon>
        <taxon>Caudoviricetes</taxon>
        <taxon>Peduoviridae</taxon>
        <taxon>Maltschvirus</taxon>
        <taxon>Maltschvirus maltsch</taxon>
    </lineage>
</organism>
<comment type="function">
    <text evidence="10">Single-stranded DNA-binding protein that participates in viral DNA replication, recombination, and repair. Coats the lagging-strand ssDNA as the replication fork advances. Stimulates the activities of viral DNA polymerase and the replicative helicase, probably via its interaction with the helicase assembly factor. Together with the replicative helicase and the helicase assembly factor, promotes pairing of two homologous DNA molecules containing complementary single-stranded regions and mediates homologous DNA strand exchange. Promotes also the formation of joint molecules. mRNA specific autogenous translational repressor.</text>
</comment>
<proteinExistence type="inferred from homology"/>
<keyword evidence="6" id="KW-0862">Zinc</keyword>
<reference evidence="13" key="1">
    <citation type="submission" date="2020-04" db="EMBL/GenBank/DDBJ databases">
        <authorList>
            <person name="Chiriac C."/>
            <person name="Salcher M."/>
            <person name="Ghai R."/>
            <person name="Kavagutti S V."/>
        </authorList>
    </citation>
    <scope>NUCLEOTIDE SEQUENCE</scope>
</reference>
<evidence type="ECO:0000313" key="13">
    <source>
        <dbReference type="EMBL" id="CAB4127506.1"/>
    </source>
</evidence>
<evidence type="ECO:0000256" key="6">
    <source>
        <dbReference type="ARBA" id="ARBA00022833"/>
    </source>
</evidence>
<evidence type="ECO:0000256" key="8">
    <source>
        <dbReference type="ARBA" id="ARBA00023125"/>
    </source>
</evidence>
<protein>
    <recommendedName>
        <fullName evidence="1 10">Single-stranded DNA-binding protein</fullName>
        <shortName evidence="10">SSB protein</shortName>
    </recommendedName>
    <alternativeName>
        <fullName evidence="10">Helix-destabilizing protein</fullName>
    </alternativeName>
</protein>
<comment type="similarity">
    <text evidence="10">Belongs to the Tequatrovirus single-stranded DNA-binding protein family.</text>
</comment>
<sequence length="307" mass="34753">MSLDINALRKSRSTDFSKITSELDKIANPQSSSSRGDERLWKLEGDKAGNGTATIRFLPRVDGDEYELPWVKLFSHGFQGPTGKWYIENSLTTIGKDDPVGELNTQLWNSGVEANKEIARKQKRGLSYYANILVVSDPKHPENEGKVFIFRFGKKIFDKIMDKAKPTFEDETPVNIFDLWEGANFKFRMRKVAGYSNYDESIFSDPTPITEDETKLLAIMNARHNLQEYLLPSNFKTYDELKKKLDSVLAGDTFIPRTAEQIAEEFDVSDVPNFPSSPAPTPTSSKPSFEDDDEDTMAYFAKLAAED</sequence>
<accession>A0A6J5L2H3</accession>
<dbReference type="InterPro" id="IPR012339">
    <property type="entry name" value="Phage_T4_Gp32_ssDNA-bd"/>
</dbReference>
<comment type="subunit">
    <text evidence="10">Homodimer in the absence of DNA, monomer when binding DNA. Interacts with the DNA helicase assembly protein; a ternary complex between the helicase assembly protein, the single-stranded DNA-binding protein and ssDNA is an obligatory intermediate in the helicase loading mechanism. Part of the replicase complex that includes the DNA polymerase, the polymerase clamp, the clamp loader complex, the single-stranded DNA binding protein, the primase, the replicative helicase and the helicase assembly factor. Interacts (via C-terminus) with the viral SF1 dDA helicase. Interacts with the viral SF2 UvsW repair helicase.</text>
</comment>
<dbReference type="GO" id="GO:0006281">
    <property type="term" value="P:DNA repair"/>
    <property type="evidence" value="ECO:0007669"/>
    <property type="project" value="UniProtKB-UniRule"/>
</dbReference>
<keyword evidence="3" id="KW-0235">DNA replication</keyword>
<dbReference type="GO" id="GO:0006310">
    <property type="term" value="P:DNA recombination"/>
    <property type="evidence" value="ECO:0007669"/>
    <property type="project" value="UniProtKB-UniRule"/>
</dbReference>
<dbReference type="Gene3D" id="3.90.198.10">
    <property type="entry name" value="Replication Fork Single-Stranded Dna Binding Protein"/>
    <property type="match status" value="1"/>
</dbReference>
<keyword evidence="4" id="KW-0479">Metal-binding</keyword>
<evidence type="ECO:0000256" key="2">
    <source>
        <dbReference type="ARBA" id="ARBA00022491"/>
    </source>
</evidence>
<evidence type="ECO:0000256" key="9">
    <source>
        <dbReference type="ARBA" id="ARBA00023204"/>
    </source>
</evidence>
<feature type="region of interest" description="Disordered" evidence="11">
    <location>
        <begin position="266"/>
        <end position="293"/>
    </location>
</feature>
<gene>
    <name evidence="13" type="ORF">UFOVP84_221</name>
</gene>
<dbReference type="GO" id="GO:0003697">
    <property type="term" value="F:single-stranded DNA binding"/>
    <property type="evidence" value="ECO:0007669"/>
    <property type="project" value="UniProtKB-UniRule"/>
</dbReference>
<feature type="domain" description="Bacteriophage T4 Gp32 single-stranded DNA-binding" evidence="12">
    <location>
        <begin position="49"/>
        <end position="248"/>
    </location>
</feature>
<dbReference type="SUPFAM" id="SSF50249">
    <property type="entry name" value="Nucleic acid-binding proteins"/>
    <property type="match status" value="1"/>
</dbReference>
<evidence type="ECO:0000259" key="12">
    <source>
        <dbReference type="Pfam" id="PF08804"/>
    </source>
</evidence>
<dbReference type="GO" id="GO:0039686">
    <property type="term" value="P:bidirectional double-stranded viral DNA replication"/>
    <property type="evidence" value="ECO:0007669"/>
    <property type="project" value="UniProtKB-UniRule"/>
</dbReference>
<dbReference type="GO" id="GO:0006260">
    <property type="term" value="P:DNA replication"/>
    <property type="evidence" value="ECO:0007669"/>
    <property type="project" value="UniProtKB-KW"/>
</dbReference>
<evidence type="ECO:0000256" key="7">
    <source>
        <dbReference type="ARBA" id="ARBA00023109"/>
    </source>
</evidence>
<name>A0A6J5L2H3_9CAUD</name>
<keyword evidence="10" id="KW-0233">DNA recombination</keyword>
<dbReference type="InterPro" id="IPR046395">
    <property type="entry name" value="SSB_T4"/>
</dbReference>
<evidence type="ECO:0000256" key="3">
    <source>
        <dbReference type="ARBA" id="ARBA00022705"/>
    </source>
</evidence>
<comment type="domain">
    <text evidence="10">The acidic C-terminus is involved in modulating the ssDNA binding properties. The N-terminus LAST motif is involved in the cooperative binding of the protein to single-stranded nucleic acids.</text>
</comment>
<keyword evidence="2 10" id="KW-0678">Repressor</keyword>
<dbReference type="HAMAP" id="MF_04152">
    <property type="entry name" value="SSB_T4"/>
    <property type="match status" value="1"/>
</dbReference>
<dbReference type="InterPro" id="IPR044947">
    <property type="entry name" value="Phage_T4_Gp32_ssDNA-bd_sf"/>
</dbReference>
<evidence type="ECO:0000256" key="1">
    <source>
        <dbReference type="ARBA" id="ARBA00018590"/>
    </source>
</evidence>
<dbReference type="InterPro" id="IPR012340">
    <property type="entry name" value="NA-bd_OB-fold"/>
</dbReference>
<keyword evidence="8 10" id="KW-0238">DNA-binding</keyword>
<evidence type="ECO:0000256" key="4">
    <source>
        <dbReference type="ARBA" id="ARBA00022723"/>
    </source>
</evidence>
<keyword evidence="5" id="KW-0227">DNA damage</keyword>
<evidence type="ECO:0000256" key="5">
    <source>
        <dbReference type="ARBA" id="ARBA00022763"/>
    </source>
</evidence>
<keyword evidence="7 10" id="KW-1194">Viral DNA replication</keyword>
<comment type="caution">
    <text evidence="10">Lacks conserved residue(s) required for the propagation of feature annotation.</text>
</comment>
<keyword evidence="9 10" id="KW-0234">DNA repair</keyword>
<evidence type="ECO:0000256" key="10">
    <source>
        <dbReference type="HAMAP-Rule" id="MF_04152"/>
    </source>
</evidence>
<dbReference type="EMBL" id="LR796208">
    <property type="protein sequence ID" value="CAB4127506.1"/>
    <property type="molecule type" value="Genomic_DNA"/>
</dbReference>
<dbReference type="GO" id="GO:0046872">
    <property type="term" value="F:metal ion binding"/>
    <property type="evidence" value="ECO:0007669"/>
    <property type="project" value="UniProtKB-KW"/>
</dbReference>